<protein>
    <submittedName>
        <fullName evidence="1">Uncharacterized protein</fullName>
    </submittedName>
</protein>
<name>A0A0E9TDU9_ANGAN</name>
<organism evidence="1">
    <name type="scientific">Anguilla anguilla</name>
    <name type="common">European freshwater eel</name>
    <name type="synonym">Muraena anguilla</name>
    <dbReference type="NCBI Taxonomy" id="7936"/>
    <lineage>
        <taxon>Eukaryota</taxon>
        <taxon>Metazoa</taxon>
        <taxon>Chordata</taxon>
        <taxon>Craniata</taxon>
        <taxon>Vertebrata</taxon>
        <taxon>Euteleostomi</taxon>
        <taxon>Actinopterygii</taxon>
        <taxon>Neopterygii</taxon>
        <taxon>Teleostei</taxon>
        <taxon>Anguilliformes</taxon>
        <taxon>Anguillidae</taxon>
        <taxon>Anguilla</taxon>
    </lineage>
</organism>
<sequence length="40" mass="4320">MPSIPSCEVSTSQNARSCGNFPISLLFGHHVQSTLTRNTT</sequence>
<proteinExistence type="predicted"/>
<reference evidence="1" key="1">
    <citation type="submission" date="2014-11" db="EMBL/GenBank/DDBJ databases">
        <authorList>
            <person name="Amaro Gonzalez C."/>
        </authorList>
    </citation>
    <scope>NUCLEOTIDE SEQUENCE</scope>
</reference>
<accession>A0A0E9TDU9</accession>
<dbReference type="AlphaFoldDB" id="A0A0E9TDU9"/>
<evidence type="ECO:0000313" key="1">
    <source>
        <dbReference type="EMBL" id="JAH51746.1"/>
    </source>
</evidence>
<reference evidence="1" key="2">
    <citation type="journal article" date="2015" name="Fish Shellfish Immunol.">
        <title>Early steps in the European eel (Anguilla anguilla)-Vibrio vulnificus interaction in the gills: Role of the RtxA13 toxin.</title>
        <authorList>
            <person name="Callol A."/>
            <person name="Pajuelo D."/>
            <person name="Ebbesson L."/>
            <person name="Teles M."/>
            <person name="MacKenzie S."/>
            <person name="Amaro C."/>
        </authorList>
    </citation>
    <scope>NUCLEOTIDE SEQUENCE</scope>
</reference>
<dbReference type="EMBL" id="GBXM01056831">
    <property type="protein sequence ID" value="JAH51746.1"/>
    <property type="molecule type" value="Transcribed_RNA"/>
</dbReference>